<dbReference type="AlphaFoldDB" id="A0A9R1QD29"/>
<dbReference type="Gene3D" id="3.60.21.10">
    <property type="match status" value="1"/>
</dbReference>
<dbReference type="GO" id="GO:0035861">
    <property type="term" value="C:site of double-strand break"/>
    <property type="evidence" value="ECO:0007669"/>
    <property type="project" value="TreeGrafter"/>
</dbReference>
<reference evidence="2 3" key="1">
    <citation type="submission" date="2017-09" db="EMBL/GenBank/DDBJ databases">
        <authorList>
            <consortium name="International Durum Wheat Genome Sequencing Consortium (IDWGSC)"/>
            <person name="Milanesi L."/>
        </authorList>
    </citation>
    <scope>NUCLEOTIDE SEQUENCE [LARGE SCALE GENOMIC DNA]</scope>
    <source>
        <strain evidence="3">cv. Svevo</strain>
    </source>
</reference>
<feature type="domain" description="Calcineurin-like phosphoesterase" evidence="1">
    <location>
        <begin position="32"/>
        <end position="154"/>
    </location>
</feature>
<dbReference type="GO" id="GO:0000723">
    <property type="term" value="P:telomere maintenance"/>
    <property type="evidence" value="ECO:0007669"/>
    <property type="project" value="TreeGrafter"/>
</dbReference>
<evidence type="ECO:0000313" key="2">
    <source>
        <dbReference type="EMBL" id="VAH74372.1"/>
    </source>
</evidence>
<dbReference type="PANTHER" id="PTHR10139:SF1">
    <property type="entry name" value="DOUBLE-STRAND BREAK REPAIR PROTEIN MRE11"/>
    <property type="match status" value="1"/>
</dbReference>
<dbReference type="InterPro" id="IPR004843">
    <property type="entry name" value="Calcineurin-like_PHP"/>
</dbReference>
<dbReference type="GO" id="GO:0000014">
    <property type="term" value="F:single-stranded DNA endodeoxyribonuclease activity"/>
    <property type="evidence" value="ECO:0007669"/>
    <property type="project" value="TreeGrafter"/>
</dbReference>
<dbReference type="GO" id="GO:0006303">
    <property type="term" value="P:double-strand break repair via nonhomologous end joining"/>
    <property type="evidence" value="ECO:0007669"/>
    <property type="project" value="TreeGrafter"/>
</dbReference>
<gene>
    <name evidence="2" type="ORF">TRITD_3Bv1G058300</name>
</gene>
<name>A0A9R1QD29_TRITD</name>
<dbReference type="GO" id="GO:0097552">
    <property type="term" value="P:mitochondrial double-strand break repair via homologous recombination"/>
    <property type="evidence" value="ECO:0007669"/>
    <property type="project" value="TreeGrafter"/>
</dbReference>
<dbReference type="Pfam" id="PF00149">
    <property type="entry name" value="Metallophos"/>
    <property type="match status" value="1"/>
</dbReference>
<evidence type="ECO:0000259" key="1">
    <source>
        <dbReference type="Pfam" id="PF00149"/>
    </source>
</evidence>
<dbReference type="OMA" id="YSWQELK"/>
<evidence type="ECO:0000313" key="3">
    <source>
        <dbReference type="Proteomes" id="UP000324705"/>
    </source>
</evidence>
<dbReference type="EMBL" id="LT934116">
    <property type="protein sequence ID" value="VAH74372.1"/>
    <property type="molecule type" value="Genomic_DNA"/>
</dbReference>
<keyword evidence="3" id="KW-1185">Reference proteome</keyword>
<dbReference type="InterPro" id="IPR029052">
    <property type="entry name" value="Metallo-depent_PP-like"/>
</dbReference>
<dbReference type="PANTHER" id="PTHR10139">
    <property type="entry name" value="DOUBLE-STRAND BREAK REPAIR PROTEIN MRE11"/>
    <property type="match status" value="1"/>
</dbReference>
<organism evidence="2 3">
    <name type="scientific">Triticum turgidum subsp. durum</name>
    <name type="common">Durum wheat</name>
    <name type="synonym">Triticum durum</name>
    <dbReference type="NCBI Taxonomy" id="4567"/>
    <lineage>
        <taxon>Eukaryota</taxon>
        <taxon>Viridiplantae</taxon>
        <taxon>Streptophyta</taxon>
        <taxon>Embryophyta</taxon>
        <taxon>Tracheophyta</taxon>
        <taxon>Spermatophyta</taxon>
        <taxon>Magnoliopsida</taxon>
        <taxon>Liliopsida</taxon>
        <taxon>Poales</taxon>
        <taxon>Poaceae</taxon>
        <taxon>BOP clade</taxon>
        <taxon>Pooideae</taxon>
        <taxon>Triticodae</taxon>
        <taxon>Triticeae</taxon>
        <taxon>Triticinae</taxon>
        <taxon>Triticum</taxon>
    </lineage>
</organism>
<sequence length="170" mass="19103">MHCGEDNRDMLRILAGTNCHLGYMEKDEIWRFDSFEAFEEICSLAKQKEVDFVLLGGDLIHEDKPSRSTLVKTIGVNDIPVKFQVVNDQTVNFPNSFGHVNYEDPHFNVGLHVFTIHGNHDDPAGVDNLSAIHILSACNLVNYFGKIDLGGSVVHQIVVHPVLVKKVNYF</sequence>
<dbReference type="GO" id="GO:0030870">
    <property type="term" value="C:Mre11 complex"/>
    <property type="evidence" value="ECO:0007669"/>
    <property type="project" value="TreeGrafter"/>
</dbReference>
<proteinExistence type="predicted"/>
<dbReference type="Gramene" id="TRITD3Bv1G058300.1">
    <property type="protein sequence ID" value="TRITD3Bv1G058300.1"/>
    <property type="gene ID" value="TRITD3Bv1G058300"/>
</dbReference>
<dbReference type="SUPFAM" id="SSF56300">
    <property type="entry name" value="Metallo-dependent phosphatases"/>
    <property type="match status" value="1"/>
</dbReference>
<protein>
    <recommendedName>
        <fullName evidence="1">Calcineurin-like phosphoesterase domain-containing protein</fullName>
    </recommendedName>
</protein>
<dbReference type="GO" id="GO:0007095">
    <property type="term" value="P:mitotic G2 DNA damage checkpoint signaling"/>
    <property type="evidence" value="ECO:0007669"/>
    <property type="project" value="TreeGrafter"/>
</dbReference>
<dbReference type="GO" id="GO:0042138">
    <property type="term" value="P:meiotic DNA double-strand break formation"/>
    <property type="evidence" value="ECO:0007669"/>
    <property type="project" value="TreeGrafter"/>
</dbReference>
<dbReference type="GO" id="GO:0000724">
    <property type="term" value="P:double-strand break repair via homologous recombination"/>
    <property type="evidence" value="ECO:0007669"/>
    <property type="project" value="TreeGrafter"/>
</dbReference>
<accession>A0A9R1QD29</accession>
<dbReference type="Proteomes" id="UP000324705">
    <property type="component" value="Chromosome 3B"/>
</dbReference>